<feature type="repeat" description="TPR" evidence="6">
    <location>
        <begin position="73"/>
        <end position="106"/>
    </location>
</feature>
<sequence>MKFALTPDWMRTMRSLALFLLTLDIYCYDAVVGADQSEVEQHLEMGKKLLAAGQLADALSHYHAAVDGDPKNYLTYFRRATVYLALGKSRSALPDLNKVLELRPDFTAARVQRGNVLLKQGHLQDALKDFQKVVSQEPGNAEAVEKASLIAPLQSHIDSARDMYNSGNYQEVINLLGAVVEHCPWYSDLREMRAESYVAIGELGKATGELRTTVKLIPDNTKGYLRLSMLHYEMGEEEDSLLQIRECLKLDPDHKECFAHYKKVKKLAKQLASANDLKNSEQYQECVDKAEQILQTESSVLAFKLRARGYLCRCHSKMGNVKEALKACNEVLEIEPENIDALIDRAEAHLANEDYEKAISDYQRANEIDPDSRRVQQGLNKAQKLQKQASKRDYYKILGVKRTARKKEILKAYRKLAVKWHPDKHEGDDKEKAEKMFMDIAAAKEVLTDPEMRKRYDMGEDPLDPEQQQGGGHGHPFFFQQGFNPFGSGGFNFKFNFN</sequence>
<dbReference type="InterPro" id="IPR019734">
    <property type="entry name" value="TPR_rpt"/>
</dbReference>
<gene>
    <name evidence="9" type="ORF">BaRGS_00025884</name>
</gene>
<dbReference type="FunFam" id="1.25.40.10:FF:000224">
    <property type="entry name" value="DnaJ and TPR domain protein"/>
    <property type="match status" value="1"/>
</dbReference>
<accession>A0ABD0K7I0</accession>
<evidence type="ECO:0000313" key="9">
    <source>
        <dbReference type="EMBL" id="KAK7482851.1"/>
    </source>
</evidence>
<evidence type="ECO:0000256" key="2">
    <source>
        <dbReference type="ARBA" id="ARBA00022729"/>
    </source>
</evidence>
<feature type="repeat" description="TPR" evidence="6">
    <location>
        <begin position="107"/>
        <end position="140"/>
    </location>
</feature>
<evidence type="ECO:0000256" key="7">
    <source>
        <dbReference type="SAM" id="SignalP"/>
    </source>
</evidence>
<comment type="caution">
    <text evidence="9">The sequence shown here is derived from an EMBL/GenBank/DDBJ whole genome shotgun (WGS) entry which is preliminary data.</text>
</comment>
<dbReference type="PANTHER" id="PTHR44140:SF2">
    <property type="entry name" value="LD25575P"/>
    <property type="match status" value="1"/>
</dbReference>
<keyword evidence="3" id="KW-0677">Repeat</keyword>
<dbReference type="Gene3D" id="1.10.287.110">
    <property type="entry name" value="DnaJ domain"/>
    <property type="match status" value="1"/>
</dbReference>
<organism evidence="9 10">
    <name type="scientific">Batillaria attramentaria</name>
    <dbReference type="NCBI Taxonomy" id="370345"/>
    <lineage>
        <taxon>Eukaryota</taxon>
        <taxon>Metazoa</taxon>
        <taxon>Spiralia</taxon>
        <taxon>Lophotrochozoa</taxon>
        <taxon>Mollusca</taxon>
        <taxon>Gastropoda</taxon>
        <taxon>Caenogastropoda</taxon>
        <taxon>Sorbeoconcha</taxon>
        <taxon>Cerithioidea</taxon>
        <taxon>Batillariidae</taxon>
        <taxon>Batillaria</taxon>
    </lineage>
</organism>
<keyword evidence="2 7" id="KW-0732">Signal</keyword>
<evidence type="ECO:0000256" key="6">
    <source>
        <dbReference type="PROSITE-ProRule" id="PRU00339"/>
    </source>
</evidence>
<evidence type="ECO:0000256" key="3">
    <source>
        <dbReference type="ARBA" id="ARBA00022737"/>
    </source>
</evidence>
<dbReference type="SUPFAM" id="SSF48452">
    <property type="entry name" value="TPR-like"/>
    <property type="match status" value="1"/>
</dbReference>
<evidence type="ECO:0000256" key="1">
    <source>
        <dbReference type="ARBA" id="ARBA00004319"/>
    </source>
</evidence>
<dbReference type="Pfam" id="PF13432">
    <property type="entry name" value="TPR_16"/>
    <property type="match status" value="1"/>
</dbReference>
<proteinExistence type="predicted"/>
<dbReference type="Pfam" id="PF00226">
    <property type="entry name" value="DnaJ"/>
    <property type="match status" value="1"/>
</dbReference>
<dbReference type="EMBL" id="JACVVK020000237">
    <property type="protein sequence ID" value="KAK7482851.1"/>
    <property type="molecule type" value="Genomic_DNA"/>
</dbReference>
<keyword evidence="10" id="KW-1185">Reference proteome</keyword>
<dbReference type="Pfam" id="PF14559">
    <property type="entry name" value="TPR_19"/>
    <property type="match status" value="1"/>
</dbReference>
<dbReference type="GO" id="GO:0005788">
    <property type="term" value="C:endoplasmic reticulum lumen"/>
    <property type="evidence" value="ECO:0007669"/>
    <property type="project" value="UniProtKB-SubCell"/>
</dbReference>
<dbReference type="PRINTS" id="PR00625">
    <property type="entry name" value="JDOMAIN"/>
</dbReference>
<dbReference type="AlphaFoldDB" id="A0ABD0K7I0"/>
<feature type="chain" id="PRO_5044866087" description="J domain-containing protein" evidence="7">
    <location>
        <begin position="34"/>
        <end position="498"/>
    </location>
</feature>
<dbReference type="Proteomes" id="UP001519460">
    <property type="component" value="Unassembled WGS sequence"/>
</dbReference>
<dbReference type="PANTHER" id="PTHR44140">
    <property type="entry name" value="LD25575P"/>
    <property type="match status" value="1"/>
</dbReference>
<name>A0ABD0K7I0_9CAEN</name>
<feature type="repeat" description="TPR" evidence="6">
    <location>
        <begin position="39"/>
        <end position="72"/>
    </location>
</feature>
<dbReference type="PROSITE" id="PS50076">
    <property type="entry name" value="DNAJ_2"/>
    <property type="match status" value="1"/>
</dbReference>
<dbReference type="CDD" id="cd06257">
    <property type="entry name" value="DnaJ"/>
    <property type="match status" value="1"/>
</dbReference>
<reference evidence="9 10" key="1">
    <citation type="journal article" date="2023" name="Sci. Data">
        <title>Genome assembly of the Korean intertidal mud-creeper Batillaria attramentaria.</title>
        <authorList>
            <person name="Patra A.K."/>
            <person name="Ho P.T."/>
            <person name="Jun S."/>
            <person name="Lee S.J."/>
            <person name="Kim Y."/>
            <person name="Won Y.J."/>
        </authorList>
    </citation>
    <scope>NUCLEOTIDE SEQUENCE [LARGE SCALE GENOMIC DNA]</scope>
    <source>
        <strain evidence="9">Wonlab-2016</strain>
    </source>
</reference>
<feature type="repeat" description="TPR" evidence="6">
    <location>
        <begin position="221"/>
        <end position="254"/>
    </location>
</feature>
<keyword evidence="5" id="KW-0256">Endoplasmic reticulum</keyword>
<evidence type="ECO:0000256" key="4">
    <source>
        <dbReference type="ARBA" id="ARBA00022803"/>
    </source>
</evidence>
<keyword evidence="4 6" id="KW-0802">TPR repeat</keyword>
<dbReference type="InterPro" id="IPR001623">
    <property type="entry name" value="DnaJ_domain"/>
</dbReference>
<feature type="domain" description="J" evidence="8">
    <location>
        <begin position="393"/>
        <end position="460"/>
    </location>
</feature>
<evidence type="ECO:0000313" key="10">
    <source>
        <dbReference type="Proteomes" id="UP001519460"/>
    </source>
</evidence>
<dbReference type="Gene3D" id="1.25.40.10">
    <property type="entry name" value="Tetratricopeptide repeat domain"/>
    <property type="match status" value="1"/>
</dbReference>
<dbReference type="SMART" id="SM00271">
    <property type="entry name" value="DnaJ"/>
    <property type="match status" value="1"/>
</dbReference>
<comment type="subcellular location">
    <subcellularLocation>
        <location evidence="1">Endoplasmic reticulum lumen</location>
    </subcellularLocation>
</comment>
<feature type="repeat" description="TPR" evidence="6">
    <location>
        <begin position="339"/>
        <end position="372"/>
    </location>
</feature>
<dbReference type="InterPro" id="IPR011990">
    <property type="entry name" value="TPR-like_helical_dom_sf"/>
</dbReference>
<feature type="signal peptide" evidence="7">
    <location>
        <begin position="1"/>
        <end position="33"/>
    </location>
</feature>
<dbReference type="SUPFAM" id="SSF46565">
    <property type="entry name" value="Chaperone J-domain"/>
    <property type="match status" value="1"/>
</dbReference>
<dbReference type="InterPro" id="IPR051727">
    <property type="entry name" value="DnaJ_C3_Co-chaperones"/>
</dbReference>
<evidence type="ECO:0000256" key="5">
    <source>
        <dbReference type="ARBA" id="ARBA00022824"/>
    </source>
</evidence>
<dbReference type="PROSITE" id="PS50005">
    <property type="entry name" value="TPR"/>
    <property type="match status" value="5"/>
</dbReference>
<dbReference type="Pfam" id="PF13181">
    <property type="entry name" value="TPR_8"/>
    <property type="match status" value="1"/>
</dbReference>
<dbReference type="InterPro" id="IPR036869">
    <property type="entry name" value="J_dom_sf"/>
</dbReference>
<protein>
    <recommendedName>
        <fullName evidence="8">J domain-containing protein</fullName>
    </recommendedName>
</protein>
<evidence type="ECO:0000259" key="8">
    <source>
        <dbReference type="PROSITE" id="PS50076"/>
    </source>
</evidence>
<dbReference type="SMART" id="SM00028">
    <property type="entry name" value="TPR"/>
    <property type="match status" value="6"/>
</dbReference>